<reference evidence="2 3" key="1">
    <citation type="submission" date="2024-02" db="EMBL/GenBank/DDBJ databases">
        <authorList>
            <person name="Chen Y."/>
            <person name="Shah S."/>
            <person name="Dougan E. K."/>
            <person name="Thang M."/>
            <person name="Chan C."/>
        </authorList>
    </citation>
    <scope>NUCLEOTIDE SEQUENCE [LARGE SCALE GENOMIC DNA]</scope>
</reference>
<protein>
    <recommendedName>
        <fullName evidence="4">Coiled-coil domain-containing protein 128</fullName>
    </recommendedName>
</protein>
<feature type="coiled-coil region" evidence="1">
    <location>
        <begin position="40"/>
        <end position="193"/>
    </location>
</feature>
<feature type="coiled-coil region" evidence="1">
    <location>
        <begin position="582"/>
        <end position="687"/>
    </location>
</feature>
<sequence length="691" mass="75373">MEEREKRLKSEKLLLKRALLAEKEAAAAGRAELQRKDGELRELLGRADALADDKARLAAKVAQLQGELEAERRIGAAQVTGGSMFNTLLSSADGSAAEIDRLQRQVALTEEELANQIKNTGKVHQDMHQMKKAHEAECARLRLQTRQAFEEVARLEEQAEQARADARFANQERQELQTQLESKAALVDDLNRKLRSKTEALAYVEQLRESDLQALQQKFDEKVPFDDTKHLGVFRRYVPVADLVAKAEREQRLEDAVMTELQAISATGLALVSELAKEEGPAQPARAFCSSMQQLCGAASRWFGARKRPRASMETARPAHVPSLREAGTDAVRHAKELCSTLFVPSVATSLEDQWNAVLDLCQGSSSPLGADKRDAWVDKLSSLGAVLEALQGTDVDDDGSSSAMLHFRALGQSVGALARSLHEHSADSGGSLKGSATKLFLRRVRAAASAGVRGPEKRVVSASHEFKSLESKYDDALVQLREKERLLSRFSGRLPPSPSAASSDASCADSQNGAQLFVDASLPDKDELDGAASLTVSIPGSYNVAVVAGKQGTAGELVALADVFPRKPLGSAKDLSGNGLQEKLQQELRTASGQVRAADARAVQLAKELASASRRGEDLELTKVALEARLRDLETKLEENMAAGKQDLEHVRKSYDVQLQRLTTEMMRLQDIEQEQEAELKVLRGKPNPF</sequence>
<evidence type="ECO:0000313" key="3">
    <source>
        <dbReference type="Proteomes" id="UP001642464"/>
    </source>
</evidence>
<organism evidence="2 3">
    <name type="scientific">Durusdinium trenchii</name>
    <dbReference type="NCBI Taxonomy" id="1381693"/>
    <lineage>
        <taxon>Eukaryota</taxon>
        <taxon>Sar</taxon>
        <taxon>Alveolata</taxon>
        <taxon>Dinophyceae</taxon>
        <taxon>Suessiales</taxon>
        <taxon>Symbiodiniaceae</taxon>
        <taxon>Durusdinium</taxon>
    </lineage>
</organism>
<dbReference type="Proteomes" id="UP001642464">
    <property type="component" value="Unassembled WGS sequence"/>
</dbReference>
<dbReference type="EMBL" id="CAXAMM010002342">
    <property type="protein sequence ID" value="CAK8995848.1"/>
    <property type="molecule type" value="Genomic_DNA"/>
</dbReference>
<accession>A0ABP0HZY7</accession>
<comment type="caution">
    <text evidence="2">The sequence shown here is derived from an EMBL/GenBank/DDBJ whole genome shotgun (WGS) entry which is preliminary data.</text>
</comment>
<keyword evidence="1" id="KW-0175">Coiled coil</keyword>
<evidence type="ECO:0008006" key="4">
    <source>
        <dbReference type="Google" id="ProtNLM"/>
    </source>
</evidence>
<proteinExistence type="predicted"/>
<evidence type="ECO:0000256" key="1">
    <source>
        <dbReference type="SAM" id="Coils"/>
    </source>
</evidence>
<evidence type="ECO:0000313" key="2">
    <source>
        <dbReference type="EMBL" id="CAK8995848.1"/>
    </source>
</evidence>
<gene>
    <name evidence="2" type="ORF">SCF082_LOCUS4537</name>
</gene>
<name>A0ABP0HZY7_9DINO</name>
<keyword evidence="3" id="KW-1185">Reference proteome</keyword>